<dbReference type="Proteomes" id="UP000626795">
    <property type="component" value="Unassembled WGS sequence"/>
</dbReference>
<protein>
    <submittedName>
        <fullName evidence="1">Uncharacterized protein</fullName>
    </submittedName>
</protein>
<sequence>MISEIVFSKKFTSFWNGIFPHTSKFIRLVNSGLDRIDEPMPPIEDDRKNIISIVNEAGFRLFNNLNSLKDIRHVSVLNKYLKDNSGLLDSIINDSESYIKNIDKGKIWENFSISDQDKSDILEISIRLMQRFYPEHITINPVFHGCGFINECKGDILVINKNESSLKLVEIKSGDRNFNISDFRQLLIYAGLNYANRDELQIKNFELYNPRRGVSYQSSIKELCWDLGYITPEEFFEEFIFYITETITLSLDLNNSLDVYK</sequence>
<organism evidence="1 2">
    <name type="scientific">Neisseria subflava</name>
    <dbReference type="NCBI Taxonomy" id="28449"/>
    <lineage>
        <taxon>Bacteria</taxon>
        <taxon>Pseudomonadati</taxon>
        <taxon>Pseudomonadota</taxon>
        <taxon>Betaproteobacteria</taxon>
        <taxon>Neisseriales</taxon>
        <taxon>Neisseriaceae</taxon>
        <taxon>Neisseria</taxon>
    </lineage>
</organism>
<reference evidence="1" key="1">
    <citation type="submission" date="2019-05" db="EMBL/GenBank/DDBJ databases">
        <authorList>
            <person name="Hibberd M."/>
        </authorList>
    </citation>
    <scope>NUCLEOTIDE SEQUENCE</scope>
    <source>
        <strain evidence="1">Neisseria_subflava_BgEED23</strain>
    </source>
</reference>
<dbReference type="EMBL" id="CABFLZ010000003">
    <property type="protein sequence ID" value="VTY02831.1"/>
    <property type="molecule type" value="Genomic_DNA"/>
</dbReference>
<dbReference type="RefSeq" id="WP_204787878.1">
    <property type="nucleotide sequence ID" value="NZ_CABFLZ010000003.1"/>
</dbReference>
<accession>A0A9X9QY48</accession>
<evidence type="ECO:0000313" key="2">
    <source>
        <dbReference type="Proteomes" id="UP000626795"/>
    </source>
</evidence>
<gene>
    <name evidence="1" type="ORF">ONOEEDHL_01721</name>
</gene>
<comment type="caution">
    <text evidence="1">The sequence shown here is derived from an EMBL/GenBank/DDBJ whole genome shotgun (WGS) entry which is preliminary data.</text>
</comment>
<keyword evidence="2" id="KW-1185">Reference proteome</keyword>
<evidence type="ECO:0000313" key="1">
    <source>
        <dbReference type="EMBL" id="VTY02831.1"/>
    </source>
</evidence>
<proteinExistence type="predicted"/>
<dbReference type="AlphaFoldDB" id="A0A9X9QY48"/>
<name>A0A9X9QY48_NEISU</name>